<dbReference type="Proteomes" id="UP000620127">
    <property type="component" value="Unassembled WGS sequence"/>
</dbReference>
<dbReference type="Pfam" id="PF03167">
    <property type="entry name" value="UDG"/>
    <property type="match status" value="1"/>
</dbReference>
<evidence type="ECO:0000313" key="2">
    <source>
        <dbReference type="EMBL" id="GGX02000.1"/>
    </source>
</evidence>
<accession>A0ABQ2X6N1</accession>
<dbReference type="SUPFAM" id="SSF52141">
    <property type="entry name" value="Uracil-DNA glycosylase-like"/>
    <property type="match status" value="1"/>
</dbReference>
<dbReference type="Gene3D" id="3.40.470.10">
    <property type="entry name" value="Uracil-DNA glycosylase-like domain"/>
    <property type="match status" value="1"/>
</dbReference>
<keyword evidence="3" id="KW-1185">Reference proteome</keyword>
<gene>
    <name evidence="2" type="ORF">GCM10011282_04980</name>
</gene>
<dbReference type="InterPro" id="IPR005122">
    <property type="entry name" value="Uracil-DNA_glycosylase-like"/>
</dbReference>
<evidence type="ECO:0000259" key="1">
    <source>
        <dbReference type="Pfam" id="PF03167"/>
    </source>
</evidence>
<organism evidence="2 3">
    <name type="scientific">Undibacterium macrobrachii</name>
    <dbReference type="NCBI Taxonomy" id="1119058"/>
    <lineage>
        <taxon>Bacteria</taxon>
        <taxon>Pseudomonadati</taxon>
        <taxon>Pseudomonadota</taxon>
        <taxon>Betaproteobacteria</taxon>
        <taxon>Burkholderiales</taxon>
        <taxon>Oxalobacteraceae</taxon>
        <taxon>Undibacterium</taxon>
    </lineage>
</organism>
<dbReference type="InterPro" id="IPR036895">
    <property type="entry name" value="Uracil-DNA_glycosylase-like_sf"/>
</dbReference>
<name>A0ABQ2X6N1_9BURK</name>
<reference evidence="3" key="1">
    <citation type="journal article" date="2019" name="Int. J. Syst. Evol. Microbiol.">
        <title>The Global Catalogue of Microorganisms (GCM) 10K type strain sequencing project: providing services to taxonomists for standard genome sequencing and annotation.</title>
        <authorList>
            <consortium name="The Broad Institute Genomics Platform"/>
            <consortium name="The Broad Institute Genome Sequencing Center for Infectious Disease"/>
            <person name="Wu L."/>
            <person name="Ma J."/>
        </authorList>
    </citation>
    <scope>NUCLEOTIDE SEQUENCE [LARGE SCALE GENOMIC DNA]</scope>
    <source>
        <strain evidence="3">KCTC 23916</strain>
    </source>
</reference>
<protein>
    <recommendedName>
        <fullName evidence="1">Uracil-DNA glycosylase-like domain-containing protein</fullName>
    </recommendedName>
</protein>
<evidence type="ECO:0000313" key="3">
    <source>
        <dbReference type="Proteomes" id="UP000620127"/>
    </source>
</evidence>
<proteinExistence type="predicted"/>
<dbReference type="RefSeq" id="WP_189344428.1">
    <property type="nucleotide sequence ID" value="NZ_BMYT01000001.1"/>
</dbReference>
<comment type="caution">
    <text evidence="2">The sequence shown here is derived from an EMBL/GenBank/DDBJ whole genome shotgun (WGS) entry which is preliminary data.</text>
</comment>
<sequence length="248" mass="27528">MMNDLRNYYLQNLGIGEIWQERFLGADTSTEVIVETVTHTAINAGVQIADGGSTIAEEIRHEKPDSWEMLQDGIRQCEACSQCGLLGKTTQLPAGRDVGVEAFDVLLVTEFAAPAEINLSEKLFDNIARALSDQRDIRVRRTSVLKARAPHEDSSRSQISSSDIASCKHFLEQEIRLTQARALLLFGETAASALLALDDAPEFAGLRKMQHSYQDIPVIVTYSSEAILLNPKLKSEVWADLCRLRKIL</sequence>
<dbReference type="EMBL" id="BMYT01000001">
    <property type="protein sequence ID" value="GGX02000.1"/>
    <property type="molecule type" value="Genomic_DNA"/>
</dbReference>
<feature type="domain" description="Uracil-DNA glycosylase-like" evidence="1">
    <location>
        <begin position="121"/>
        <end position="241"/>
    </location>
</feature>